<dbReference type="KEGG" id="gbe:GbCGDNIH1_1914"/>
<name>Q0BQU0_GRABC</name>
<evidence type="ECO:0008006" key="3">
    <source>
        <dbReference type="Google" id="ProtNLM"/>
    </source>
</evidence>
<organism evidence="1 2">
    <name type="scientific">Granulibacter bethesdensis (strain ATCC BAA-1260 / CGDNIH1)</name>
    <dbReference type="NCBI Taxonomy" id="391165"/>
    <lineage>
        <taxon>Bacteria</taxon>
        <taxon>Pseudomonadati</taxon>
        <taxon>Pseudomonadota</taxon>
        <taxon>Alphaproteobacteria</taxon>
        <taxon>Acetobacterales</taxon>
        <taxon>Acetobacteraceae</taxon>
        <taxon>Granulibacter</taxon>
    </lineage>
</organism>
<keyword evidence="2" id="KW-1185">Reference proteome</keyword>
<dbReference type="eggNOG" id="COG0683">
    <property type="taxonomic scope" value="Bacteria"/>
</dbReference>
<proteinExistence type="predicted"/>
<gene>
    <name evidence="1" type="ordered locus">GbCGDNIH1_1914</name>
</gene>
<sequence length="425" mass="47602">MCVAGMRRKHMSWIKHARNAAPALTILTCLAALPAGEMLTPRAAMAQDAAATPEQTIRIVYLELHETRRWPSTWLDQPPADEGVEGARLALRDNATTGRFLNQNYVLDEQIHPTPEAVIQAFKDRLKAGDRNFVLSVPPDLLLRLASLPEAKDALLIDAKLPDDRLRGADCRHNVLHTMPSRAMLADALMQYLTVKNWHHVMLVSGKTPDDALYAEAIRRSAKKFQIRIVADRPWTFNPATQQADTGHFQINTEVSRLTQDVDYDVLIVADEAGNFGDSLSYRTNTPRPVAGTQGMVPEAWARPFDEYASTQFQSRFLKLAHRWMTSLDYSAWMAVRSFGEAATRTGQSDPAKLAAYIRGDSFALAAYKGPPLNFRPWDGQLRQPVLLADDRSLISISPQPGFLHQFYETDTLGIDRPESTCHMQ</sequence>
<dbReference type="STRING" id="391165.GbCGDNIH1_1914"/>
<dbReference type="Proteomes" id="UP000001963">
    <property type="component" value="Chromosome"/>
</dbReference>
<dbReference type="AlphaFoldDB" id="Q0BQU0"/>
<evidence type="ECO:0000313" key="1">
    <source>
        <dbReference type="EMBL" id="ABI62812.1"/>
    </source>
</evidence>
<protein>
    <recommendedName>
        <fullName evidence="3">Leucine-binding protein domain-containing protein</fullName>
    </recommendedName>
</protein>
<dbReference type="InterPro" id="IPR022478">
    <property type="entry name" value="ABC_transptr_sub-bd_PQQ"/>
</dbReference>
<evidence type="ECO:0000313" key="2">
    <source>
        <dbReference type="Proteomes" id="UP000001963"/>
    </source>
</evidence>
<accession>Q0BQU0</accession>
<dbReference type="HOGENOM" id="CLU_052000_0_0_5"/>
<dbReference type="SUPFAM" id="SSF53822">
    <property type="entry name" value="Periplasmic binding protein-like I"/>
    <property type="match status" value="1"/>
</dbReference>
<reference evidence="1 2" key="1">
    <citation type="journal article" date="2007" name="J. Bacteriol.">
        <title>Genome sequence analysis of the emerging human pathogenic acetic acid bacterium Granulibacter bethesdensis.</title>
        <authorList>
            <person name="Greenberg D.E."/>
            <person name="Porcella S.F."/>
            <person name="Zelazny A.M."/>
            <person name="Virtaneva K."/>
            <person name="Sturdevant D.E."/>
            <person name="Kupko J.J.III."/>
            <person name="Barbian K.D."/>
            <person name="Babar A."/>
            <person name="Dorward D.W."/>
            <person name="Holland S.M."/>
        </authorList>
    </citation>
    <scope>NUCLEOTIDE SEQUENCE [LARGE SCALE GENOMIC DNA]</scope>
    <source>
        <strain evidence="2">ATCC BAA-1260 / CGDNIH1</strain>
    </source>
</reference>
<dbReference type="NCBIfam" id="TIGR03863">
    <property type="entry name" value="PQQ_ABC_bind"/>
    <property type="match status" value="1"/>
</dbReference>
<dbReference type="EMBL" id="CP000394">
    <property type="protein sequence ID" value="ABI62812.1"/>
    <property type="molecule type" value="Genomic_DNA"/>
</dbReference>
<dbReference type="InterPro" id="IPR028082">
    <property type="entry name" value="Peripla_BP_I"/>
</dbReference>